<reference evidence="7 8" key="1">
    <citation type="submission" date="2019-11" db="EMBL/GenBank/DDBJ databases">
        <title>Acidiferrimicrobium australis gen. nov., sp. nov., an acidophilic and obligately heterotrophic, member of the Actinobacteria that catalyses dissimilatory oxido- reduction of iron isolated from metal-rich acidic water in Chile.</title>
        <authorList>
            <person name="Gonzalez D."/>
            <person name="Huber K."/>
            <person name="Hedrich S."/>
            <person name="Rojas-Villalobos C."/>
            <person name="Quatrini R."/>
            <person name="Dinamarca M.A."/>
            <person name="Schwarz A."/>
            <person name="Canales C."/>
            <person name="Nancucheo I."/>
        </authorList>
    </citation>
    <scope>NUCLEOTIDE SEQUENCE [LARGE SCALE GENOMIC DNA]</scope>
    <source>
        <strain evidence="7 8">USS-CCA1</strain>
    </source>
</reference>
<comment type="subcellular location">
    <subcellularLocation>
        <location evidence="1">Cell inner membrane</location>
    </subcellularLocation>
</comment>
<dbReference type="Pfam" id="PF03279">
    <property type="entry name" value="Lip_A_acyltrans"/>
    <property type="match status" value="1"/>
</dbReference>
<evidence type="ECO:0000256" key="1">
    <source>
        <dbReference type="ARBA" id="ARBA00004533"/>
    </source>
</evidence>
<evidence type="ECO:0000313" key="8">
    <source>
        <dbReference type="Proteomes" id="UP000437736"/>
    </source>
</evidence>
<dbReference type="CDD" id="cd07984">
    <property type="entry name" value="LPLAT_LABLAT-like"/>
    <property type="match status" value="1"/>
</dbReference>
<name>A0ABW9QY76_9ACTN</name>
<evidence type="ECO:0000256" key="4">
    <source>
        <dbReference type="ARBA" id="ARBA00022679"/>
    </source>
</evidence>
<evidence type="ECO:0000256" key="5">
    <source>
        <dbReference type="ARBA" id="ARBA00023136"/>
    </source>
</evidence>
<dbReference type="Proteomes" id="UP000437736">
    <property type="component" value="Unassembled WGS sequence"/>
</dbReference>
<gene>
    <name evidence="7" type="ORF">GHK86_17710</name>
</gene>
<dbReference type="PANTHER" id="PTHR30606:SF10">
    <property type="entry name" value="PHOSPHATIDYLINOSITOL MANNOSIDE ACYLTRANSFERASE"/>
    <property type="match status" value="1"/>
</dbReference>
<keyword evidence="4" id="KW-0808">Transferase</keyword>
<accession>A0ABW9QY76</accession>
<dbReference type="InterPro" id="IPR004960">
    <property type="entry name" value="LipA_acyltrans"/>
</dbReference>
<feature type="non-terminal residue" evidence="7">
    <location>
        <position position="1"/>
    </location>
</feature>
<keyword evidence="8" id="KW-1185">Reference proteome</keyword>
<keyword evidence="2" id="KW-1003">Cell membrane</keyword>
<evidence type="ECO:0000256" key="6">
    <source>
        <dbReference type="ARBA" id="ARBA00023315"/>
    </source>
</evidence>
<evidence type="ECO:0000256" key="3">
    <source>
        <dbReference type="ARBA" id="ARBA00022519"/>
    </source>
</evidence>
<evidence type="ECO:0000313" key="7">
    <source>
        <dbReference type="EMBL" id="MST34550.1"/>
    </source>
</evidence>
<proteinExistence type="predicted"/>
<keyword evidence="6 7" id="KW-0012">Acyltransferase</keyword>
<keyword evidence="5" id="KW-0472">Membrane</keyword>
<dbReference type="PANTHER" id="PTHR30606">
    <property type="entry name" value="LIPID A BIOSYNTHESIS LAUROYL ACYLTRANSFERASE"/>
    <property type="match status" value="1"/>
</dbReference>
<evidence type="ECO:0000256" key="2">
    <source>
        <dbReference type="ARBA" id="ARBA00022475"/>
    </source>
</evidence>
<keyword evidence="3" id="KW-0997">Cell inner membrane</keyword>
<dbReference type="NCBIfam" id="NF005919">
    <property type="entry name" value="PRK07920.1"/>
    <property type="match status" value="1"/>
</dbReference>
<dbReference type="GO" id="GO:0016746">
    <property type="term" value="F:acyltransferase activity"/>
    <property type="evidence" value="ECO:0007669"/>
    <property type="project" value="UniProtKB-KW"/>
</dbReference>
<sequence length="262" mass="27601">AALAARRAALAAHLRRICGPGATGAQLDALVGDALASYGRYWAESLRLPHLSREVVLADFAVDGIEHIDAALAAGRGAVLALPHLGGWDWGGSYLATAGYPTSVVMEMLRPPEVFSWFADLRRRLGLEVIAVGPDAARDSVAALAANRLLCLVADRVVPGVTGVPVDFFGARALLPPGPVALALRTGAPLIPLAVYFRPGTPGHRAVVHPPMRLERAGAFRQDVAAGTQALARELEGLIRAAPTQWHVLQPIWDDDAPPARG</sequence>
<organism evidence="7 8">
    <name type="scientific">Acidiferrimicrobium australe</name>
    <dbReference type="NCBI Taxonomy" id="2664430"/>
    <lineage>
        <taxon>Bacteria</taxon>
        <taxon>Bacillati</taxon>
        <taxon>Actinomycetota</taxon>
        <taxon>Acidimicrobiia</taxon>
        <taxon>Acidimicrobiales</taxon>
        <taxon>Acidimicrobiaceae</taxon>
        <taxon>Acidiferrimicrobium</taxon>
    </lineage>
</organism>
<dbReference type="EMBL" id="WJHE01001067">
    <property type="protein sequence ID" value="MST34550.1"/>
    <property type="molecule type" value="Genomic_DNA"/>
</dbReference>
<comment type="caution">
    <text evidence="7">The sequence shown here is derived from an EMBL/GenBank/DDBJ whole genome shotgun (WGS) entry which is preliminary data.</text>
</comment>
<protein>
    <submittedName>
        <fullName evidence="7">Phosphatidylinositol mannoside acyltransferase</fullName>
    </submittedName>
</protein>